<accession>A0A0E9PI86</accession>
<reference evidence="1" key="1">
    <citation type="submission" date="2014-11" db="EMBL/GenBank/DDBJ databases">
        <authorList>
            <person name="Amaro Gonzalez C."/>
        </authorList>
    </citation>
    <scope>NUCLEOTIDE SEQUENCE</scope>
</reference>
<sequence length="29" mass="3644">MYTQYKFGLVYTTLKMHQIFVRFLKMDIK</sequence>
<dbReference type="AlphaFoldDB" id="A0A0E9PI86"/>
<organism evidence="1">
    <name type="scientific">Anguilla anguilla</name>
    <name type="common">European freshwater eel</name>
    <name type="synonym">Muraena anguilla</name>
    <dbReference type="NCBI Taxonomy" id="7936"/>
    <lineage>
        <taxon>Eukaryota</taxon>
        <taxon>Metazoa</taxon>
        <taxon>Chordata</taxon>
        <taxon>Craniata</taxon>
        <taxon>Vertebrata</taxon>
        <taxon>Euteleostomi</taxon>
        <taxon>Actinopterygii</taxon>
        <taxon>Neopterygii</taxon>
        <taxon>Teleostei</taxon>
        <taxon>Anguilliformes</taxon>
        <taxon>Anguillidae</taxon>
        <taxon>Anguilla</taxon>
    </lineage>
</organism>
<name>A0A0E9PI86_ANGAN</name>
<evidence type="ECO:0000313" key="1">
    <source>
        <dbReference type="EMBL" id="JAH03563.1"/>
    </source>
</evidence>
<dbReference type="EMBL" id="GBXM01105014">
    <property type="protein sequence ID" value="JAH03563.1"/>
    <property type="molecule type" value="Transcribed_RNA"/>
</dbReference>
<protein>
    <submittedName>
        <fullName evidence="1">Uncharacterized protein</fullName>
    </submittedName>
</protein>
<proteinExistence type="predicted"/>
<reference evidence="1" key="2">
    <citation type="journal article" date="2015" name="Fish Shellfish Immunol.">
        <title>Early steps in the European eel (Anguilla anguilla)-Vibrio vulnificus interaction in the gills: Role of the RtxA13 toxin.</title>
        <authorList>
            <person name="Callol A."/>
            <person name="Pajuelo D."/>
            <person name="Ebbesson L."/>
            <person name="Teles M."/>
            <person name="MacKenzie S."/>
            <person name="Amaro C."/>
        </authorList>
    </citation>
    <scope>NUCLEOTIDE SEQUENCE</scope>
</reference>